<gene>
    <name evidence="11" type="primary">STE7</name>
    <name evidence="11" type="ORF">N0V83_003336</name>
</gene>
<evidence type="ECO:0000256" key="9">
    <source>
        <dbReference type="SAM" id="MobiDB-lite"/>
    </source>
</evidence>
<feature type="compositionally biased region" description="Basic and acidic residues" evidence="9">
    <location>
        <begin position="365"/>
        <end position="380"/>
    </location>
</feature>
<evidence type="ECO:0000256" key="3">
    <source>
        <dbReference type="ARBA" id="ARBA00022741"/>
    </source>
</evidence>
<dbReference type="AlphaFoldDB" id="A0A9W8YEC3"/>
<dbReference type="FunFam" id="3.30.200.20:FF:000261">
    <property type="entry name" value="MAP kinase kinase Ste7"/>
    <property type="match status" value="1"/>
</dbReference>
<feature type="compositionally biased region" description="Polar residues" evidence="9">
    <location>
        <begin position="381"/>
        <end position="393"/>
    </location>
</feature>
<reference evidence="11" key="1">
    <citation type="submission" date="2022-10" db="EMBL/GenBank/DDBJ databases">
        <title>Tapping the CABI collections for fungal endophytes: first genome assemblies for Collariella, Neodidymelliopsis, Ascochyta clinopodiicola, Didymella pomorum, Didymosphaeria variabile, Neocosmospora piperis and Neocucurbitaria cava.</title>
        <authorList>
            <person name="Hill R."/>
        </authorList>
    </citation>
    <scope>NUCLEOTIDE SEQUENCE</scope>
    <source>
        <strain evidence="11">IMI 356814</strain>
    </source>
</reference>
<dbReference type="PROSITE" id="PS00107">
    <property type="entry name" value="PROTEIN_KINASE_ATP"/>
    <property type="match status" value="1"/>
</dbReference>
<name>A0A9W8YEC3_9PLEO</name>
<protein>
    <submittedName>
        <fullName evidence="11">MAP kinase kinase (MEK)</fullName>
        <ecNumber evidence="11">2.7.12.2</ecNumber>
    </submittedName>
</protein>
<dbReference type="InterPro" id="IPR049613">
    <property type="entry name" value="Byr1-like_cat"/>
</dbReference>
<dbReference type="InterPro" id="IPR011009">
    <property type="entry name" value="Kinase-like_dom_sf"/>
</dbReference>
<dbReference type="GO" id="GO:0004708">
    <property type="term" value="F:MAP kinase kinase activity"/>
    <property type="evidence" value="ECO:0007669"/>
    <property type="project" value="UniProtKB-EC"/>
</dbReference>
<feature type="binding site" evidence="7">
    <location>
        <position position="94"/>
    </location>
    <ligand>
        <name>ATP</name>
        <dbReference type="ChEBI" id="CHEBI:30616"/>
    </ligand>
</feature>
<keyword evidence="3 7" id="KW-0547">Nucleotide-binding</keyword>
<dbReference type="GO" id="GO:0004674">
    <property type="term" value="F:protein serine/threonine kinase activity"/>
    <property type="evidence" value="ECO:0007669"/>
    <property type="project" value="UniProtKB-KW"/>
</dbReference>
<evidence type="ECO:0000313" key="12">
    <source>
        <dbReference type="Proteomes" id="UP001140560"/>
    </source>
</evidence>
<dbReference type="PROSITE" id="PS00108">
    <property type="entry name" value="PROTEIN_KINASE_ST"/>
    <property type="match status" value="1"/>
</dbReference>
<dbReference type="PROSITE" id="PS50011">
    <property type="entry name" value="PROTEIN_KINASE_DOM"/>
    <property type="match status" value="1"/>
</dbReference>
<evidence type="ECO:0000256" key="5">
    <source>
        <dbReference type="ARBA" id="ARBA00022840"/>
    </source>
</evidence>
<keyword evidence="1 8" id="KW-0723">Serine/threonine-protein kinase</keyword>
<evidence type="ECO:0000256" key="1">
    <source>
        <dbReference type="ARBA" id="ARBA00022527"/>
    </source>
</evidence>
<sequence>MAESSFKAKTMKRKNVKGLALSAPPPKPAPSAGDAQIPGALGNDEKQDTLEIGVEFRLDLKAEDLIVLRELGSGNGGTVSKVQHAATKVIMARKIIHVEAKNEVRKRIVRELRIMHDCNSDYIVDFYGAFQSESGDVIMCMEHMDVGSLDWVSRTFGPVRVDVLGKISEAVLGGLSYLYSAHRIMHRDLKPSNILVNSKGQIKLCDFGVSSELEGSIAETFVGTGTYMAPERIQGSPYTVKSDVWSVGLTLMELAIGKFPFSGGADDDEAGGPQGILDLLQQIVLEPAPKLPKSDAFPSILEDMIAKCLMKNPAERPTPKELYDHDAFLQAAKRTPVDLEAWAVSMLEHNKRKSHLAPAPPSATIKEKLRERSPPSKRDSSNLQSQQAQNGPSSAPPRPNYPVRTSSSSSQNIMNLPIRPAPAPSDGSNSRPGSRGLVNAPTNGGPPAPRRWNSEVQYE</sequence>
<dbReference type="PANTHER" id="PTHR47448:SF1">
    <property type="entry name" value="SERINE_THREONINE-PROTEIN KINASE STE7 HOMOLOG"/>
    <property type="match status" value="1"/>
</dbReference>
<evidence type="ECO:0000313" key="11">
    <source>
        <dbReference type="EMBL" id="KAJ4373045.1"/>
    </source>
</evidence>
<dbReference type="PANTHER" id="PTHR47448">
    <property type="entry name" value="DUAL SPECIFICITY MITOGEN-ACTIVATED PROTEIN KINASE KINASE DSOR1-LIKE PROTEIN"/>
    <property type="match status" value="1"/>
</dbReference>
<dbReference type="EMBL" id="JAPEUY010000005">
    <property type="protein sequence ID" value="KAJ4373045.1"/>
    <property type="molecule type" value="Genomic_DNA"/>
</dbReference>
<keyword evidence="2 11" id="KW-0808">Transferase</keyword>
<dbReference type="SMART" id="SM00220">
    <property type="entry name" value="S_TKc"/>
    <property type="match status" value="1"/>
</dbReference>
<feature type="region of interest" description="Disordered" evidence="9">
    <location>
        <begin position="351"/>
        <end position="459"/>
    </location>
</feature>
<evidence type="ECO:0000256" key="7">
    <source>
        <dbReference type="PROSITE-ProRule" id="PRU10141"/>
    </source>
</evidence>
<keyword evidence="5 7" id="KW-0067">ATP-binding</keyword>
<evidence type="ECO:0000256" key="8">
    <source>
        <dbReference type="RuleBase" id="RU000304"/>
    </source>
</evidence>
<dbReference type="Pfam" id="PF00069">
    <property type="entry name" value="Pkinase"/>
    <property type="match status" value="1"/>
</dbReference>
<feature type="region of interest" description="Disordered" evidence="9">
    <location>
        <begin position="1"/>
        <end position="43"/>
    </location>
</feature>
<dbReference type="InterPro" id="IPR017441">
    <property type="entry name" value="Protein_kinase_ATP_BS"/>
</dbReference>
<dbReference type="Gene3D" id="3.30.200.20">
    <property type="entry name" value="Phosphorylase Kinase, domain 1"/>
    <property type="match status" value="1"/>
</dbReference>
<dbReference type="OrthoDB" id="10252354at2759"/>
<comment type="caution">
    <text evidence="11">The sequence shown here is derived from an EMBL/GenBank/DDBJ whole genome shotgun (WGS) entry which is preliminary data.</text>
</comment>
<dbReference type="FunFam" id="1.10.510.10:FF:000253">
    <property type="entry name" value="MAP kinase kinase Ste7"/>
    <property type="match status" value="1"/>
</dbReference>
<accession>A0A9W8YEC3</accession>
<feature type="compositionally biased region" description="Polar residues" evidence="9">
    <location>
        <begin position="403"/>
        <end position="414"/>
    </location>
</feature>
<feature type="domain" description="Protein kinase" evidence="10">
    <location>
        <begin position="65"/>
        <end position="328"/>
    </location>
</feature>
<dbReference type="Gene3D" id="1.10.510.10">
    <property type="entry name" value="Transferase(Phosphotransferase) domain 1"/>
    <property type="match status" value="1"/>
</dbReference>
<dbReference type="InterPro" id="IPR008271">
    <property type="entry name" value="Ser/Thr_kinase_AS"/>
</dbReference>
<proteinExistence type="inferred from homology"/>
<dbReference type="SUPFAM" id="SSF56112">
    <property type="entry name" value="Protein kinase-like (PK-like)"/>
    <property type="match status" value="1"/>
</dbReference>
<dbReference type="CDD" id="cd06620">
    <property type="entry name" value="PKc_Byr1_like"/>
    <property type="match status" value="1"/>
</dbReference>
<keyword evidence="12" id="KW-1185">Reference proteome</keyword>
<dbReference type="InterPro" id="IPR000719">
    <property type="entry name" value="Prot_kinase_dom"/>
</dbReference>
<comment type="similarity">
    <text evidence="6">Belongs to the protein kinase superfamily. STE Ser/Thr protein kinase family. MAP kinase kinase subfamily.</text>
</comment>
<evidence type="ECO:0000256" key="4">
    <source>
        <dbReference type="ARBA" id="ARBA00022777"/>
    </source>
</evidence>
<evidence type="ECO:0000256" key="6">
    <source>
        <dbReference type="ARBA" id="ARBA00038035"/>
    </source>
</evidence>
<evidence type="ECO:0000259" key="10">
    <source>
        <dbReference type="PROSITE" id="PS50011"/>
    </source>
</evidence>
<dbReference type="GO" id="GO:0005524">
    <property type="term" value="F:ATP binding"/>
    <property type="evidence" value="ECO:0007669"/>
    <property type="project" value="UniProtKB-UniRule"/>
</dbReference>
<organism evidence="11 12">
    <name type="scientific">Neocucurbitaria cava</name>
    <dbReference type="NCBI Taxonomy" id="798079"/>
    <lineage>
        <taxon>Eukaryota</taxon>
        <taxon>Fungi</taxon>
        <taxon>Dikarya</taxon>
        <taxon>Ascomycota</taxon>
        <taxon>Pezizomycotina</taxon>
        <taxon>Dothideomycetes</taxon>
        <taxon>Pleosporomycetidae</taxon>
        <taxon>Pleosporales</taxon>
        <taxon>Pleosporineae</taxon>
        <taxon>Cucurbitariaceae</taxon>
        <taxon>Neocucurbitaria</taxon>
    </lineage>
</organism>
<keyword evidence="4 11" id="KW-0418">Kinase</keyword>
<evidence type="ECO:0000256" key="2">
    <source>
        <dbReference type="ARBA" id="ARBA00022679"/>
    </source>
</evidence>
<dbReference type="InterPro" id="IPR050915">
    <property type="entry name" value="MAP_kinase_kinase"/>
</dbReference>
<dbReference type="Proteomes" id="UP001140560">
    <property type="component" value="Unassembled WGS sequence"/>
</dbReference>
<dbReference type="EC" id="2.7.12.2" evidence="11"/>